<organism evidence="8 10">
    <name type="scientific">Mycolicibacterium boenickei</name>
    <dbReference type="NCBI Taxonomy" id="146017"/>
    <lineage>
        <taxon>Bacteria</taxon>
        <taxon>Bacillati</taxon>
        <taxon>Actinomycetota</taxon>
        <taxon>Actinomycetes</taxon>
        <taxon>Mycobacteriales</taxon>
        <taxon>Mycobacteriaceae</taxon>
        <taxon>Mycolicibacterium</taxon>
    </lineage>
</organism>
<dbReference type="PRINTS" id="PR00411">
    <property type="entry name" value="PNDRDTASEI"/>
</dbReference>
<dbReference type="GO" id="GO:0005737">
    <property type="term" value="C:cytoplasm"/>
    <property type="evidence" value="ECO:0007669"/>
    <property type="project" value="TreeGrafter"/>
</dbReference>
<keyword evidence="2" id="KW-0285">Flavoprotein</keyword>
<dbReference type="AlphaFoldDB" id="A0AAX3A413"/>
<evidence type="ECO:0000256" key="1">
    <source>
        <dbReference type="ARBA" id="ARBA00001974"/>
    </source>
</evidence>
<evidence type="ECO:0000259" key="5">
    <source>
        <dbReference type="Pfam" id="PF07992"/>
    </source>
</evidence>
<dbReference type="InterPro" id="IPR050446">
    <property type="entry name" value="FAD-oxidoreductase/Apoptosis"/>
</dbReference>
<reference evidence="7" key="2">
    <citation type="submission" date="2020-02" db="EMBL/GenBank/DDBJ databases">
        <authorList>
            <person name="Matsumoto Y."/>
            <person name="Kinjo T."/>
            <person name="Motooka D."/>
            <person name="Nabeya D."/>
            <person name="Jung N."/>
            <person name="Uechi K."/>
            <person name="Horii T."/>
            <person name="Iida T."/>
            <person name="Fujita J."/>
            <person name="Nakamura S."/>
        </authorList>
    </citation>
    <scope>NUCLEOTIDE SEQUENCE</scope>
    <source>
        <strain evidence="7">JCM 15653</strain>
    </source>
</reference>
<keyword evidence="3" id="KW-0274">FAD</keyword>
<evidence type="ECO:0000259" key="6">
    <source>
        <dbReference type="Pfam" id="PF14759"/>
    </source>
</evidence>
<dbReference type="GO" id="GO:0016651">
    <property type="term" value="F:oxidoreductase activity, acting on NAD(P)H"/>
    <property type="evidence" value="ECO:0007669"/>
    <property type="project" value="TreeGrafter"/>
</dbReference>
<evidence type="ECO:0000313" key="10">
    <source>
        <dbReference type="Proteomes" id="UP001162885"/>
    </source>
</evidence>
<dbReference type="EMBL" id="CP060016">
    <property type="protein sequence ID" value="UNC02433.1"/>
    <property type="molecule type" value="Genomic_DNA"/>
</dbReference>
<dbReference type="PANTHER" id="PTHR43557:SF2">
    <property type="entry name" value="RIESKE DOMAIN-CONTAINING PROTEIN-RELATED"/>
    <property type="match status" value="1"/>
</dbReference>
<dbReference type="Proteomes" id="UP001162885">
    <property type="component" value="Chromosome"/>
</dbReference>
<dbReference type="Gene3D" id="3.30.390.30">
    <property type="match status" value="1"/>
</dbReference>
<dbReference type="InterPro" id="IPR028202">
    <property type="entry name" value="Reductase_C"/>
</dbReference>
<dbReference type="SUPFAM" id="SSF55424">
    <property type="entry name" value="FAD/NAD-linked reductases, dimerisation (C-terminal) domain"/>
    <property type="match status" value="1"/>
</dbReference>
<reference evidence="8 10" key="3">
    <citation type="journal article" date="2022" name="BMC Genomics">
        <title>Comparative genome analysis of mycobacteria focusing on tRNA and non-coding RNA.</title>
        <authorList>
            <person name="Behra P.R.K."/>
            <person name="Pettersson B.M.F."/>
            <person name="Ramesh M."/>
            <person name="Das S."/>
            <person name="Dasgupta S."/>
            <person name="Kirsebom L.A."/>
        </authorList>
    </citation>
    <scope>NUCLEOTIDE SEQUENCE [LARGE SCALE GENOMIC DNA]</scope>
    <source>
        <strain evidence="8 10">DSM 44677</strain>
    </source>
</reference>
<dbReference type="Pfam" id="PF14759">
    <property type="entry name" value="Reductase_C"/>
    <property type="match status" value="1"/>
</dbReference>
<keyword evidence="4" id="KW-0560">Oxidoreductase</keyword>
<evidence type="ECO:0000313" key="9">
    <source>
        <dbReference type="Proteomes" id="UP000466683"/>
    </source>
</evidence>
<dbReference type="InterPro" id="IPR036188">
    <property type="entry name" value="FAD/NAD-bd_sf"/>
</dbReference>
<dbReference type="RefSeq" id="WP_077740856.1">
    <property type="nucleotide sequence ID" value="NZ_AP022579.1"/>
</dbReference>
<dbReference type="PANTHER" id="PTHR43557">
    <property type="entry name" value="APOPTOSIS-INDUCING FACTOR 1"/>
    <property type="match status" value="1"/>
</dbReference>
<evidence type="ECO:0000313" key="7">
    <source>
        <dbReference type="EMBL" id="BBX92434.1"/>
    </source>
</evidence>
<dbReference type="Gene3D" id="3.50.50.60">
    <property type="entry name" value="FAD/NAD(P)-binding domain"/>
    <property type="match status" value="2"/>
</dbReference>
<evidence type="ECO:0000313" key="8">
    <source>
        <dbReference type="EMBL" id="UNC02433.1"/>
    </source>
</evidence>
<sequence length="408" mass="42874">MTTSSTFAIAGGGLAGAKAAEALRDNDFDGHIVLFAAEDQLPYERPPLSKEYLAGKKKLDDFTVDPSPWYRDHNVDLRLGTEVTAVNAAEHTLALPDGTTVGYDKLLLATGSSSRRPPIPGSDAAGVHYLRTIDDAAALSAALTPGSTLAVVGAGWIGLEVAASARGRDVDVTVVEAAHLPLLAALGAEVGQVFAQLHREHGVDLRLDQSVQEITTDNGRATGLRLGDGSTVAADAVLVAVGAAPNIGLAEQAGLAIGDGGVLVDASLRSSDPDIYAVGDIAAAQHPFFGVRIRTEHWANALKQPAVAAVGMLGKTAEYDELPYFFTDQYDLGMEYVGHAPEYQRVVFRGDVAGREFIAFWLDGANRVLAGMNVNVWDVLDDVKALIRSAAPVDPERIADPAQPLPIG</sequence>
<feature type="domain" description="Reductase C-terminal" evidence="6">
    <location>
        <begin position="324"/>
        <end position="405"/>
    </location>
</feature>
<comment type="cofactor">
    <cofactor evidence="1">
        <name>FAD</name>
        <dbReference type="ChEBI" id="CHEBI:57692"/>
    </cofactor>
</comment>
<dbReference type="SUPFAM" id="SSF51905">
    <property type="entry name" value="FAD/NAD(P)-binding domain"/>
    <property type="match status" value="2"/>
</dbReference>
<name>A0AAX3A413_9MYCO</name>
<dbReference type="InterPro" id="IPR023753">
    <property type="entry name" value="FAD/NAD-binding_dom"/>
</dbReference>
<feature type="domain" description="FAD/NAD(P)-binding" evidence="5">
    <location>
        <begin position="8"/>
        <end position="304"/>
    </location>
</feature>
<evidence type="ECO:0000256" key="4">
    <source>
        <dbReference type="ARBA" id="ARBA00023002"/>
    </source>
</evidence>
<dbReference type="PRINTS" id="PR00368">
    <property type="entry name" value="FADPNR"/>
</dbReference>
<proteinExistence type="predicted"/>
<evidence type="ECO:0000256" key="2">
    <source>
        <dbReference type="ARBA" id="ARBA00022630"/>
    </source>
</evidence>
<protein>
    <submittedName>
        <fullName evidence="8">NAD(P)/FAD-dependent oxidoreductase</fullName>
    </submittedName>
    <submittedName>
        <fullName evidence="7">Pyridine nucleotide-disulfide oxidoreductase</fullName>
    </submittedName>
</protein>
<dbReference type="Pfam" id="PF07992">
    <property type="entry name" value="Pyr_redox_2"/>
    <property type="match status" value="1"/>
</dbReference>
<keyword evidence="9" id="KW-1185">Reference proteome</keyword>
<accession>A0AAX3A413</accession>
<dbReference type="InterPro" id="IPR016156">
    <property type="entry name" value="FAD/NAD-linked_Rdtase_dimer_sf"/>
</dbReference>
<dbReference type="EMBL" id="AP022579">
    <property type="protein sequence ID" value="BBX92434.1"/>
    <property type="molecule type" value="Genomic_DNA"/>
</dbReference>
<gene>
    <name evidence="8" type="ORF">H5U98_14280</name>
    <name evidence="7" type="ORF">MBOE_40830</name>
</gene>
<reference evidence="7 9" key="1">
    <citation type="journal article" date="2019" name="Emerg. Microbes Infect.">
        <title>Comprehensive subspecies identification of 175 nontuberculous mycobacteria species based on 7547 genomic profiles.</title>
        <authorList>
            <person name="Matsumoto Y."/>
            <person name="Kinjo T."/>
            <person name="Motooka D."/>
            <person name="Nabeya D."/>
            <person name="Jung N."/>
            <person name="Uechi K."/>
            <person name="Horii T."/>
            <person name="Iida T."/>
            <person name="Fujita J."/>
            <person name="Nakamura S."/>
        </authorList>
    </citation>
    <scope>NUCLEOTIDE SEQUENCE [LARGE SCALE GENOMIC DNA]</scope>
    <source>
        <strain evidence="7 9">JCM 15653</strain>
    </source>
</reference>
<dbReference type="Proteomes" id="UP000466683">
    <property type="component" value="Chromosome"/>
</dbReference>
<evidence type="ECO:0000256" key="3">
    <source>
        <dbReference type="ARBA" id="ARBA00022827"/>
    </source>
</evidence>